<dbReference type="Gene3D" id="3.30.160.150">
    <property type="entry name" value="Lipoprotein like domain"/>
    <property type="match status" value="1"/>
</dbReference>
<evidence type="ECO:0000256" key="1">
    <source>
        <dbReference type="ARBA" id="ARBA00022729"/>
    </source>
</evidence>
<reference evidence="7 8" key="1">
    <citation type="submission" date="2016-12" db="EMBL/GenBank/DDBJ databases">
        <title>Genome sequencing of Methylocaldum marinum.</title>
        <authorList>
            <person name="Takeuchi M."/>
            <person name="Kamagata Y."/>
            <person name="Hiraoka S."/>
            <person name="Oshima K."/>
            <person name="Hattori M."/>
            <person name="Iwasaki W."/>
        </authorList>
    </citation>
    <scope>NUCLEOTIDE SEQUENCE [LARGE SCALE GENOMIC DNA]</scope>
    <source>
        <strain evidence="7 8">S8</strain>
    </source>
</reference>
<keyword evidence="1" id="KW-0732">Signal</keyword>
<evidence type="ECO:0000256" key="5">
    <source>
        <dbReference type="ARBA" id="ARBA00023288"/>
    </source>
</evidence>
<dbReference type="AlphaFoldDB" id="A0A250L194"/>
<gene>
    <name evidence="6" type="primary">lptE</name>
    <name evidence="7" type="ORF">sS8_5189</name>
</gene>
<comment type="similarity">
    <text evidence="6">Belongs to the LptE lipoprotein family.</text>
</comment>
<evidence type="ECO:0000256" key="6">
    <source>
        <dbReference type="HAMAP-Rule" id="MF_01186"/>
    </source>
</evidence>
<keyword evidence="4 6" id="KW-0998">Cell outer membrane</keyword>
<keyword evidence="8" id="KW-1185">Reference proteome</keyword>
<comment type="subunit">
    <text evidence="6">Component of the lipopolysaccharide transport and assembly complex. Interacts with LptD.</text>
</comment>
<evidence type="ECO:0000256" key="3">
    <source>
        <dbReference type="ARBA" id="ARBA00023139"/>
    </source>
</evidence>
<keyword evidence="5 7" id="KW-0449">Lipoprotein</keyword>
<organism evidence="7 8">
    <name type="scientific">Methylocaldum marinum</name>
    <dbReference type="NCBI Taxonomy" id="1432792"/>
    <lineage>
        <taxon>Bacteria</taxon>
        <taxon>Pseudomonadati</taxon>
        <taxon>Pseudomonadota</taxon>
        <taxon>Gammaproteobacteria</taxon>
        <taxon>Methylococcales</taxon>
        <taxon>Methylococcaceae</taxon>
        <taxon>Methylocaldum</taxon>
    </lineage>
</organism>
<dbReference type="GO" id="GO:1990351">
    <property type="term" value="C:transporter complex"/>
    <property type="evidence" value="ECO:0007669"/>
    <property type="project" value="TreeGrafter"/>
</dbReference>
<evidence type="ECO:0000256" key="4">
    <source>
        <dbReference type="ARBA" id="ARBA00023237"/>
    </source>
</evidence>
<evidence type="ECO:0000256" key="2">
    <source>
        <dbReference type="ARBA" id="ARBA00023136"/>
    </source>
</evidence>
<sequence>MLSACGYHLRGSLPPTMLAKTFFVEGVGRGDPFLREFSRILSYTGGSVTATPGQAGAVIHVVHVRQDRRPIGLSKQGRANLFDLSYRLVYEVTTPQGEILLPREEIELKRDYFNDQTSPLSQTHEEVQIQQEMQREAAELMFRRLAYALNRPPEDES</sequence>
<dbReference type="GO" id="GO:0001530">
    <property type="term" value="F:lipopolysaccharide binding"/>
    <property type="evidence" value="ECO:0007669"/>
    <property type="project" value="TreeGrafter"/>
</dbReference>
<dbReference type="InterPro" id="IPR007485">
    <property type="entry name" value="LPS_assembly_LptE"/>
</dbReference>
<dbReference type="PANTHER" id="PTHR38098:SF1">
    <property type="entry name" value="LPS-ASSEMBLY LIPOPROTEIN LPTE"/>
    <property type="match status" value="1"/>
</dbReference>
<dbReference type="PANTHER" id="PTHR38098">
    <property type="entry name" value="LPS-ASSEMBLY LIPOPROTEIN LPTE"/>
    <property type="match status" value="1"/>
</dbReference>
<dbReference type="GO" id="GO:0015920">
    <property type="term" value="P:lipopolysaccharide transport"/>
    <property type="evidence" value="ECO:0007669"/>
    <property type="project" value="TreeGrafter"/>
</dbReference>
<dbReference type="GO" id="GO:0009279">
    <property type="term" value="C:cell outer membrane"/>
    <property type="evidence" value="ECO:0007669"/>
    <property type="project" value="UniProtKB-UniRule"/>
</dbReference>
<evidence type="ECO:0000313" key="7">
    <source>
        <dbReference type="EMBL" id="BBA37111.1"/>
    </source>
</evidence>
<keyword evidence="3" id="KW-0564">Palmitate</keyword>
<name>A0A250L194_9GAMM</name>
<dbReference type="GO" id="GO:0043165">
    <property type="term" value="P:Gram-negative-bacterium-type cell outer membrane assembly"/>
    <property type="evidence" value="ECO:0007669"/>
    <property type="project" value="UniProtKB-UniRule"/>
</dbReference>
<dbReference type="KEGG" id="mmai:sS8_5189"/>
<comment type="function">
    <text evidence="6">Together with LptD, is involved in the assembly of lipopolysaccharide (LPS) at the surface of the outer membrane. Required for the proper assembly of LptD. Binds LPS and may serve as the LPS recognition site at the outer membrane.</text>
</comment>
<protein>
    <recommendedName>
        <fullName evidence="6">LPS-assembly lipoprotein LptE</fullName>
    </recommendedName>
</protein>
<evidence type="ECO:0000313" key="8">
    <source>
        <dbReference type="Proteomes" id="UP000266313"/>
    </source>
</evidence>
<dbReference type="HAMAP" id="MF_01186">
    <property type="entry name" value="LPS_assembly_LptE"/>
    <property type="match status" value="1"/>
</dbReference>
<dbReference type="Proteomes" id="UP000266313">
    <property type="component" value="Chromosome"/>
</dbReference>
<proteinExistence type="inferred from homology"/>
<accession>A0A250L194</accession>
<keyword evidence="2 6" id="KW-0472">Membrane</keyword>
<dbReference type="Pfam" id="PF04390">
    <property type="entry name" value="LptE"/>
    <property type="match status" value="1"/>
</dbReference>
<dbReference type="EMBL" id="AP017928">
    <property type="protein sequence ID" value="BBA37111.1"/>
    <property type="molecule type" value="Genomic_DNA"/>
</dbReference>